<dbReference type="InterPro" id="IPR050832">
    <property type="entry name" value="Bact_Acetyltransf"/>
</dbReference>
<dbReference type="CDD" id="cd04301">
    <property type="entry name" value="NAT_SF"/>
    <property type="match status" value="1"/>
</dbReference>
<dbReference type="Pfam" id="PF00583">
    <property type="entry name" value="Acetyltransf_1"/>
    <property type="match status" value="1"/>
</dbReference>
<dbReference type="AlphaFoldDB" id="A0A6J4Q8A7"/>
<dbReference type="PANTHER" id="PTHR43877:SF2">
    <property type="entry name" value="AMINOALKYLPHOSPHONATE N-ACETYLTRANSFERASE-RELATED"/>
    <property type="match status" value="1"/>
</dbReference>
<dbReference type="PANTHER" id="PTHR43877">
    <property type="entry name" value="AMINOALKYLPHOSPHONATE N-ACETYLTRANSFERASE-RELATED-RELATED"/>
    <property type="match status" value="1"/>
</dbReference>
<protein>
    <recommendedName>
        <fullName evidence="3">N-acetyltransferase domain-containing protein</fullName>
    </recommendedName>
</protein>
<dbReference type="GO" id="GO:0016747">
    <property type="term" value="F:acyltransferase activity, transferring groups other than amino-acyl groups"/>
    <property type="evidence" value="ECO:0007669"/>
    <property type="project" value="InterPro"/>
</dbReference>
<feature type="domain" description="N-acetyltransferase" evidence="3">
    <location>
        <begin position="1"/>
        <end position="69"/>
    </location>
</feature>
<dbReference type="InterPro" id="IPR000182">
    <property type="entry name" value="GNAT_dom"/>
</dbReference>
<proteinExistence type="predicted"/>
<evidence type="ECO:0000259" key="3">
    <source>
        <dbReference type="PROSITE" id="PS51186"/>
    </source>
</evidence>
<evidence type="ECO:0000256" key="1">
    <source>
        <dbReference type="ARBA" id="ARBA00022679"/>
    </source>
</evidence>
<keyword evidence="2" id="KW-0012">Acyltransferase</keyword>
<gene>
    <name evidence="4" type="ORF">AVDCRST_MAG37-607</name>
</gene>
<name>A0A6J4Q8A7_9ACTN</name>
<dbReference type="PROSITE" id="PS51186">
    <property type="entry name" value="GNAT"/>
    <property type="match status" value="1"/>
</dbReference>
<dbReference type="Gene3D" id="3.40.630.30">
    <property type="match status" value="1"/>
</dbReference>
<evidence type="ECO:0000313" key="4">
    <source>
        <dbReference type="EMBL" id="CAA9431073.1"/>
    </source>
</evidence>
<keyword evidence="1" id="KW-0808">Transferase</keyword>
<accession>A0A6J4Q8A7</accession>
<dbReference type="InterPro" id="IPR016181">
    <property type="entry name" value="Acyl_CoA_acyltransferase"/>
</dbReference>
<organism evidence="4">
    <name type="scientific">uncultured Rubrobacteraceae bacterium</name>
    <dbReference type="NCBI Taxonomy" id="349277"/>
    <lineage>
        <taxon>Bacteria</taxon>
        <taxon>Bacillati</taxon>
        <taxon>Actinomycetota</taxon>
        <taxon>Rubrobacteria</taxon>
        <taxon>Rubrobacterales</taxon>
        <taxon>Rubrobacteraceae</taxon>
        <taxon>environmental samples</taxon>
    </lineage>
</organism>
<dbReference type="EMBL" id="CADCVD010000025">
    <property type="protein sequence ID" value="CAA9431073.1"/>
    <property type="molecule type" value="Genomic_DNA"/>
</dbReference>
<reference evidence="4" key="1">
    <citation type="submission" date="2020-02" db="EMBL/GenBank/DDBJ databases">
        <authorList>
            <person name="Meier V. D."/>
        </authorList>
    </citation>
    <scope>NUCLEOTIDE SEQUENCE</scope>
    <source>
        <strain evidence="4">AVDCRST_MAG37</strain>
    </source>
</reference>
<dbReference type="SUPFAM" id="SSF55729">
    <property type="entry name" value="Acyl-CoA N-acyltransferases (Nat)"/>
    <property type="match status" value="1"/>
</dbReference>
<sequence>MWNDLFVTPEARGRGFGAALLAETRRFAAETGAKGLTLVTAVDNLPAQRLYERMGWKRDETFYHYHLGV</sequence>
<evidence type="ECO:0000256" key="2">
    <source>
        <dbReference type="ARBA" id="ARBA00023315"/>
    </source>
</evidence>